<dbReference type="GO" id="GO:0004386">
    <property type="term" value="F:helicase activity"/>
    <property type="evidence" value="ECO:0007669"/>
    <property type="project" value="UniProtKB-KW"/>
</dbReference>
<dbReference type="Proteomes" id="UP000342300">
    <property type="component" value="Unassembled WGS sequence"/>
</dbReference>
<reference evidence="1 2" key="1">
    <citation type="submission" date="2017-09" db="EMBL/GenBank/DDBJ databases">
        <title>Metagenomic Analysis Reveals Denitrifying Candidatus Accumulibacter and Flanking Population as a Source of N2O.</title>
        <authorList>
            <person name="Gao H."/>
            <person name="Mao Y."/>
            <person name="Zhao X."/>
            <person name="Liu W.-T."/>
            <person name="Zhang T."/>
            <person name="Wells G."/>
        </authorList>
    </citation>
    <scope>NUCLEOTIDE SEQUENCE [LARGE SCALE GENOMIC DNA]</scope>
    <source>
        <strain evidence="1">CANDO_2_IC</strain>
    </source>
</reference>
<proteinExistence type="predicted"/>
<gene>
    <name evidence="1" type="ORF">CRU78_08785</name>
</gene>
<feature type="non-terminal residue" evidence="1">
    <location>
        <position position="127"/>
    </location>
</feature>
<evidence type="ECO:0000313" key="1">
    <source>
        <dbReference type="EMBL" id="MQM30611.1"/>
    </source>
</evidence>
<organism evidence="1 2">
    <name type="scientific">Candidatus Accumulibacter phosphatis</name>
    <dbReference type="NCBI Taxonomy" id="327160"/>
    <lineage>
        <taxon>Bacteria</taxon>
        <taxon>Pseudomonadati</taxon>
        <taxon>Pseudomonadota</taxon>
        <taxon>Betaproteobacteria</taxon>
        <taxon>Candidatus Accumulibacter</taxon>
    </lineage>
</organism>
<keyword evidence="1" id="KW-0347">Helicase</keyword>
<dbReference type="AlphaFoldDB" id="A0A6A7RSU5"/>
<name>A0A6A7RSU5_9PROT</name>
<evidence type="ECO:0000313" key="2">
    <source>
        <dbReference type="Proteomes" id="UP000342300"/>
    </source>
</evidence>
<sequence>MAWHVYKPGDAPAPEEQAQRSVFSWTEELRQVTMAVSKKDRSPAANRQRLFYLLQWTTDARGFGVTVNKGRDPESAEELWSLDRALSKPPRFVSDEDRVILRLLWAERSFDTGLRAFGLGPAHGSEV</sequence>
<dbReference type="EMBL" id="PDHS01000194">
    <property type="protein sequence ID" value="MQM30611.1"/>
    <property type="molecule type" value="Genomic_DNA"/>
</dbReference>
<keyword evidence="1" id="KW-0378">Hydrolase</keyword>
<keyword evidence="1" id="KW-0547">Nucleotide-binding</keyword>
<accession>A0A6A7RSU5</accession>
<protein>
    <submittedName>
        <fullName evidence="1">Helicase</fullName>
    </submittedName>
</protein>
<comment type="caution">
    <text evidence="1">The sequence shown here is derived from an EMBL/GenBank/DDBJ whole genome shotgun (WGS) entry which is preliminary data.</text>
</comment>
<keyword evidence="1" id="KW-0067">ATP-binding</keyword>